<evidence type="ECO:0000313" key="18">
    <source>
        <dbReference type="Proteomes" id="UP001589858"/>
    </source>
</evidence>
<evidence type="ECO:0000256" key="13">
    <source>
        <dbReference type="RuleBase" id="RU003357"/>
    </source>
</evidence>
<evidence type="ECO:0000256" key="6">
    <source>
        <dbReference type="ARBA" id="ARBA00022729"/>
    </source>
</evidence>
<dbReference type="PANTHER" id="PTHR32552:SF89">
    <property type="entry name" value="CATECHOLATE SIDEROPHORE RECEPTOR FIU"/>
    <property type="match status" value="1"/>
</dbReference>
<evidence type="ECO:0000256" key="7">
    <source>
        <dbReference type="ARBA" id="ARBA00023004"/>
    </source>
</evidence>
<proteinExistence type="inferred from homology"/>
<evidence type="ECO:0000256" key="2">
    <source>
        <dbReference type="ARBA" id="ARBA00022448"/>
    </source>
</evidence>
<dbReference type="Gene3D" id="2.40.170.20">
    <property type="entry name" value="TonB-dependent receptor, beta-barrel domain"/>
    <property type="match status" value="1"/>
</dbReference>
<dbReference type="InterPro" id="IPR012910">
    <property type="entry name" value="Plug_dom"/>
</dbReference>
<evidence type="ECO:0000256" key="14">
    <source>
        <dbReference type="SAM" id="SignalP"/>
    </source>
</evidence>
<evidence type="ECO:0000313" key="17">
    <source>
        <dbReference type="EMBL" id="MFC0685049.1"/>
    </source>
</evidence>
<evidence type="ECO:0000259" key="15">
    <source>
        <dbReference type="Pfam" id="PF00593"/>
    </source>
</evidence>
<accession>A0ABV6S732</accession>
<evidence type="ECO:0000256" key="1">
    <source>
        <dbReference type="ARBA" id="ARBA00004571"/>
    </source>
</evidence>
<dbReference type="InterPro" id="IPR039426">
    <property type="entry name" value="TonB-dep_rcpt-like"/>
</dbReference>
<keyword evidence="8" id="KW-0406">Ion transport</keyword>
<organism evidence="17 18">
    <name type="scientific">Novosphingobium clariflavum</name>
    <dbReference type="NCBI Taxonomy" id="2029884"/>
    <lineage>
        <taxon>Bacteria</taxon>
        <taxon>Pseudomonadati</taxon>
        <taxon>Pseudomonadota</taxon>
        <taxon>Alphaproteobacteria</taxon>
        <taxon>Sphingomonadales</taxon>
        <taxon>Sphingomonadaceae</taxon>
        <taxon>Novosphingobium</taxon>
    </lineage>
</organism>
<reference evidence="17 18" key="1">
    <citation type="submission" date="2024-09" db="EMBL/GenBank/DDBJ databases">
        <authorList>
            <person name="Sun Q."/>
            <person name="Mori K."/>
        </authorList>
    </citation>
    <scope>NUCLEOTIDE SEQUENCE [LARGE SCALE GENOMIC DNA]</scope>
    <source>
        <strain evidence="17 18">CICC 11035S</strain>
    </source>
</reference>
<evidence type="ECO:0000256" key="5">
    <source>
        <dbReference type="ARBA" id="ARBA00022692"/>
    </source>
</evidence>
<comment type="subcellular location">
    <subcellularLocation>
        <location evidence="1 12">Cell outer membrane</location>
        <topology evidence="1 12">Multi-pass membrane protein</topology>
    </subcellularLocation>
</comment>
<evidence type="ECO:0000256" key="4">
    <source>
        <dbReference type="ARBA" id="ARBA00022496"/>
    </source>
</evidence>
<sequence>MSTSRFRHSSATAAQAYLALSCIGLATSAAPALAQDSTEAAPARLGGMTVSDTAIDDDGYKVDTLSSPKATAPLIDTPRSITVISSRLLSDTNSTSLAEALRTVPGITMGAGEGGNALGDRPFIRGSDSQASTYLDGVRDIAAQSRETFAVEAIEVTKGSDSVTNGSGNAGGSINLVSKAPRADRFAHLDASYGNDDYKRVTLDVNQPLNDFIGVRINGMWHDQDVAGRDAVWQKRWGVAPSIKFGLNGPTSLQLDWYHLHTSELPDTGIPYLTTIANQPSANYQTAPAGTSVRARDAYYGLADRDFRKTTVDQFTARFQHEFDNGLTLRNTARFSDSSQKYLWTQPDDSKGNVYTYGTVSRRVNSRYSEQQGLVDQLDLSGRFATGMLEHSFTAALEYSWQKSGYGSYYANSTSYDALPTAVTCATATAGSNAICTDLANPNPYDSWTGSIVKGPANSRTLANSETYSASLFDTISLGEHWKLNIGGRYDHYDTDASAAVAKPFTAARTWQHRTDDLFTYQAGLVFKPVSNGTIYVSTATSAIPPGSFLAQGSEDNGLTTAGVSTDDLKVAKTTSYEAGTKWNLFGEALALSFDVFQTRTTNARTTNPDGGVLNVGTKRIRGFELGFSGNITPEWNVFGGYTYMDSKVLNAGLTATTGTDASGAAAKYYAPAAATGHAFPNTPKNSFTLFTNYKVTPQLTLGGGAIYMDKVYGGFSDTRTYTNGVFTIVKTRATYVPSYWRFDANASYDITDTIAVRVNALNITNKLYYDQAYSTHYAHQAAGRTVIGTVSFKY</sequence>
<feature type="domain" description="TonB-dependent receptor plug" evidence="16">
    <location>
        <begin position="74"/>
        <end position="172"/>
    </location>
</feature>
<evidence type="ECO:0000256" key="10">
    <source>
        <dbReference type="ARBA" id="ARBA00023136"/>
    </source>
</evidence>
<keyword evidence="11 12" id="KW-0998">Cell outer membrane</keyword>
<dbReference type="InterPro" id="IPR037066">
    <property type="entry name" value="Plug_dom_sf"/>
</dbReference>
<dbReference type="Gene3D" id="2.170.130.10">
    <property type="entry name" value="TonB-dependent receptor, plug domain"/>
    <property type="match status" value="1"/>
</dbReference>
<dbReference type="EMBL" id="JBHLTM010000036">
    <property type="protein sequence ID" value="MFC0685049.1"/>
    <property type="molecule type" value="Genomic_DNA"/>
</dbReference>
<keyword evidence="3 12" id="KW-1134">Transmembrane beta strand</keyword>
<keyword evidence="9 13" id="KW-0798">TonB box</keyword>
<feature type="domain" description="TonB-dependent receptor-like beta-barrel" evidence="15">
    <location>
        <begin position="280"/>
        <end position="764"/>
    </location>
</feature>
<evidence type="ECO:0000256" key="8">
    <source>
        <dbReference type="ARBA" id="ARBA00023065"/>
    </source>
</evidence>
<dbReference type="SUPFAM" id="SSF56935">
    <property type="entry name" value="Porins"/>
    <property type="match status" value="1"/>
</dbReference>
<dbReference type="Proteomes" id="UP001589858">
    <property type="component" value="Unassembled WGS sequence"/>
</dbReference>
<evidence type="ECO:0000256" key="3">
    <source>
        <dbReference type="ARBA" id="ARBA00022452"/>
    </source>
</evidence>
<dbReference type="InterPro" id="IPR036942">
    <property type="entry name" value="Beta-barrel_TonB_sf"/>
</dbReference>
<keyword evidence="18" id="KW-1185">Reference proteome</keyword>
<keyword evidence="5 12" id="KW-0812">Transmembrane</keyword>
<dbReference type="InterPro" id="IPR000531">
    <property type="entry name" value="Beta-barrel_TonB"/>
</dbReference>
<protein>
    <submittedName>
        <fullName evidence="17">TonB-dependent receptor</fullName>
    </submittedName>
</protein>
<keyword evidence="4" id="KW-0410">Iron transport</keyword>
<dbReference type="Pfam" id="PF00593">
    <property type="entry name" value="TonB_dep_Rec_b-barrel"/>
    <property type="match status" value="1"/>
</dbReference>
<keyword evidence="17" id="KW-0675">Receptor</keyword>
<evidence type="ECO:0000256" key="12">
    <source>
        <dbReference type="PROSITE-ProRule" id="PRU01360"/>
    </source>
</evidence>
<comment type="similarity">
    <text evidence="12 13">Belongs to the TonB-dependent receptor family.</text>
</comment>
<name>A0ABV6S732_9SPHN</name>
<evidence type="ECO:0000256" key="11">
    <source>
        <dbReference type="ARBA" id="ARBA00023237"/>
    </source>
</evidence>
<keyword evidence="6 14" id="KW-0732">Signal</keyword>
<dbReference type="PROSITE" id="PS52016">
    <property type="entry name" value="TONB_DEPENDENT_REC_3"/>
    <property type="match status" value="1"/>
</dbReference>
<evidence type="ECO:0000256" key="9">
    <source>
        <dbReference type="ARBA" id="ARBA00023077"/>
    </source>
</evidence>
<dbReference type="RefSeq" id="WP_267221487.1">
    <property type="nucleotide sequence ID" value="NZ_JAPCWC010000010.1"/>
</dbReference>
<dbReference type="PANTHER" id="PTHR32552">
    <property type="entry name" value="FERRICHROME IRON RECEPTOR-RELATED"/>
    <property type="match status" value="1"/>
</dbReference>
<dbReference type="Pfam" id="PF07715">
    <property type="entry name" value="Plug"/>
    <property type="match status" value="1"/>
</dbReference>
<comment type="caution">
    <text evidence="17">The sequence shown here is derived from an EMBL/GenBank/DDBJ whole genome shotgun (WGS) entry which is preliminary data.</text>
</comment>
<keyword evidence="7" id="KW-0408">Iron</keyword>
<dbReference type="CDD" id="cd01347">
    <property type="entry name" value="ligand_gated_channel"/>
    <property type="match status" value="1"/>
</dbReference>
<keyword evidence="2 12" id="KW-0813">Transport</keyword>
<dbReference type="PROSITE" id="PS51257">
    <property type="entry name" value="PROKAR_LIPOPROTEIN"/>
    <property type="match status" value="1"/>
</dbReference>
<feature type="signal peptide" evidence="14">
    <location>
        <begin position="1"/>
        <end position="34"/>
    </location>
</feature>
<feature type="chain" id="PRO_5046948779" evidence="14">
    <location>
        <begin position="35"/>
        <end position="795"/>
    </location>
</feature>
<gene>
    <name evidence="17" type="ORF">ACFFF8_10615</name>
</gene>
<keyword evidence="10 12" id="KW-0472">Membrane</keyword>
<evidence type="ECO:0000259" key="16">
    <source>
        <dbReference type="Pfam" id="PF07715"/>
    </source>
</evidence>